<dbReference type="GO" id="GO:0003824">
    <property type="term" value="F:catalytic activity"/>
    <property type="evidence" value="ECO:0007669"/>
    <property type="project" value="InterPro"/>
</dbReference>
<gene>
    <name evidence="2" type="ORF">FSP39_020964</name>
</gene>
<feature type="domain" description="Endonuclease/exonuclease/phosphatase" evidence="1">
    <location>
        <begin position="19"/>
        <end position="216"/>
    </location>
</feature>
<dbReference type="PANTHER" id="PTHR33395">
    <property type="entry name" value="TRANSCRIPTASE, PUTATIVE-RELATED-RELATED"/>
    <property type="match status" value="1"/>
</dbReference>
<dbReference type="InterPro" id="IPR005135">
    <property type="entry name" value="Endo/exonuclease/phosphatase"/>
</dbReference>
<dbReference type="AlphaFoldDB" id="A0AA88XCP3"/>
<dbReference type="Proteomes" id="UP001186944">
    <property type="component" value="Unassembled WGS sequence"/>
</dbReference>
<dbReference type="GO" id="GO:0061343">
    <property type="term" value="P:cell adhesion involved in heart morphogenesis"/>
    <property type="evidence" value="ECO:0007669"/>
    <property type="project" value="TreeGrafter"/>
</dbReference>
<comment type="caution">
    <text evidence="2">The sequence shown here is derived from an EMBL/GenBank/DDBJ whole genome shotgun (WGS) entry which is preliminary data.</text>
</comment>
<dbReference type="SUPFAM" id="SSF56219">
    <property type="entry name" value="DNase I-like"/>
    <property type="match status" value="1"/>
</dbReference>
<dbReference type="GO" id="GO:0031012">
    <property type="term" value="C:extracellular matrix"/>
    <property type="evidence" value="ECO:0007669"/>
    <property type="project" value="TreeGrafter"/>
</dbReference>
<evidence type="ECO:0000313" key="2">
    <source>
        <dbReference type="EMBL" id="KAK3082416.1"/>
    </source>
</evidence>
<dbReference type="Gene3D" id="3.60.10.10">
    <property type="entry name" value="Endonuclease/exonuclease/phosphatase"/>
    <property type="match status" value="1"/>
</dbReference>
<dbReference type="Pfam" id="PF03372">
    <property type="entry name" value="Exo_endo_phos"/>
    <property type="match status" value="1"/>
</dbReference>
<name>A0AA88XCP3_PINIB</name>
<dbReference type="GO" id="GO:0007508">
    <property type="term" value="P:larval heart development"/>
    <property type="evidence" value="ECO:0007669"/>
    <property type="project" value="TreeGrafter"/>
</dbReference>
<protein>
    <recommendedName>
        <fullName evidence="1">Endonuclease/exonuclease/phosphatase domain-containing protein</fullName>
    </recommendedName>
</protein>
<evidence type="ECO:0000313" key="3">
    <source>
        <dbReference type="Proteomes" id="UP001186944"/>
    </source>
</evidence>
<evidence type="ECO:0000259" key="1">
    <source>
        <dbReference type="Pfam" id="PF03372"/>
    </source>
</evidence>
<dbReference type="InterPro" id="IPR036691">
    <property type="entry name" value="Endo/exonu/phosph_ase_sf"/>
</dbReference>
<reference evidence="2" key="1">
    <citation type="submission" date="2019-08" db="EMBL/GenBank/DDBJ databases">
        <title>The improved chromosome-level genome for the pearl oyster Pinctada fucata martensii using PacBio sequencing and Hi-C.</title>
        <authorList>
            <person name="Zheng Z."/>
        </authorList>
    </citation>
    <scope>NUCLEOTIDE SEQUENCE</scope>
    <source>
        <strain evidence="2">ZZ-2019</strain>
        <tissue evidence="2">Adductor muscle</tissue>
    </source>
</reference>
<dbReference type="PANTHER" id="PTHR33395:SF22">
    <property type="entry name" value="REVERSE TRANSCRIPTASE DOMAIN-CONTAINING PROTEIN"/>
    <property type="match status" value="1"/>
</dbReference>
<accession>A0AA88XCP3</accession>
<proteinExistence type="predicted"/>
<sequence>MDITPNPGPEYEFLSIFHLNIRSLRSKISYLEDIANDYDVICVTESHLDNVVSDDEISIDGYQLFRRDRSSHGGGVAVYVSDKLHVQRIHELENDNILCEYIWIKIVSGNTCFFLCTVYRSPSSNANFWDSLEYSIDTAVDINPHIIMVGDLNVDLLVQTDNRCNDLINRFNFTNVITSPTRVSRTRSSLLDPILLRECSSGMSDVIPIDSEISDHLATYVEILLRERSSGTYKRKVWCYKDADFLFLNSLITDYNWQNLFDEISDADYACEKFTEIFSSFVKQCIPIKQVTIRQNDKPWFNSDLRREIRIRDRLWKKAKSGSIHHINKYKRQRNKVNNMKKYARESFFLEVNGFIDTLSCQDSKSFWKLVKLLTKSSGKSSVIPPLLNDVNGLLENNDSSKAQILNRYFTSISNIDQGIEIPQLQMKTDTSLSFIEVTSDDICDILKTLFYNTFILPTLEYASEVWDGCSEGDSYKLEKIHHQAARIVTGLPLYTSIDSLYLETGWMSLKERREYKKLNLFYKIHNRMAPDYILDILPHQIQGSTPYNLRRHDSDYRVPNYRLRSSTLSFLKRKFRPDPVPSHFLVGNRKYNVILTRLRNCCSSLNADLFRVNLTRRFSLLI</sequence>
<keyword evidence="3" id="KW-1185">Reference proteome</keyword>
<organism evidence="2 3">
    <name type="scientific">Pinctada imbricata</name>
    <name type="common">Atlantic pearl-oyster</name>
    <name type="synonym">Pinctada martensii</name>
    <dbReference type="NCBI Taxonomy" id="66713"/>
    <lineage>
        <taxon>Eukaryota</taxon>
        <taxon>Metazoa</taxon>
        <taxon>Spiralia</taxon>
        <taxon>Lophotrochozoa</taxon>
        <taxon>Mollusca</taxon>
        <taxon>Bivalvia</taxon>
        <taxon>Autobranchia</taxon>
        <taxon>Pteriomorphia</taxon>
        <taxon>Pterioida</taxon>
        <taxon>Pterioidea</taxon>
        <taxon>Pteriidae</taxon>
        <taxon>Pinctada</taxon>
    </lineage>
</organism>
<dbReference type="EMBL" id="VSWD01000659">
    <property type="protein sequence ID" value="KAK3082416.1"/>
    <property type="molecule type" value="Genomic_DNA"/>
</dbReference>